<evidence type="ECO:0000313" key="9">
    <source>
        <dbReference type="Proteomes" id="UP001249851"/>
    </source>
</evidence>
<dbReference type="InterPro" id="IPR006612">
    <property type="entry name" value="THAP_Znf"/>
</dbReference>
<sequence>IWTSRIKRNPNKDFRITSSTKVCSTHFEDEDFKSSESCTRRLKEGACPSVFSWSKPKTERSEVFPQDVNACVEIKIKRRSSFPALQELEITQFKEFLEFVLPNLNRSKLVYWGTACAKAELIDPSLLFGTPQNKPGTQSEDDDYDDKNMAREFIN</sequence>
<organism evidence="8 9">
    <name type="scientific">Acropora cervicornis</name>
    <name type="common">Staghorn coral</name>
    <dbReference type="NCBI Taxonomy" id="6130"/>
    <lineage>
        <taxon>Eukaryota</taxon>
        <taxon>Metazoa</taxon>
        <taxon>Cnidaria</taxon>
        <taxon>Anthozoa</taxon>
        <taxon>Hexacorallia</taxon>
        <taxon>Scleractinia</taxon>
        <taxon>Astrocoeniina</taxon>
        <taxon>Acroporidae</taxon>
        <taxon>Acropora</taxon>
    </lineage>
</organism>
<comment type="caution">
    <text evidence="8">The sequence shown here is derived from an EMBL/GenBank/DDBJ whole genome shotgun (WGS) entry which is preliminary data.</text>
</comment>
<keyword evidence="1" id="KW-0479">Metal-binding</keyword>
<dbReference type="GO" id="GO:0008270">
    <property type="term" value="F:zinc ion binding"/>
    <property type="evidence" value="ECO:0007669"/>
    <property type="project" value="UniProtKB-KW"/>
</dbReference>
<name>A0AAD9UY52_ACRCE</name>
<evidence type="ECO:0000256" key="4">
    <source>
        <dbReference type="ARBA" id="ARBA00023125"/>
    </source>
</evidence>
<keyword evidence="9" id="KW-1185">Reference proteome</keyword>
<dbReference type="EMBL" id="JARQWQ010000072">
    <property type="protein sequence ID" value="KAK2554191.1"/>
    <property type="molecule type" value="Genomic_DNA"/>
</dbReference>
<dbReference type="PROSITE" id="PS50950">
    <property type="entry name" value="ZF_THAP"/>
    <property type="match status" value="1"/>
</dbReference>
<gene>
    <name evidence="8" type="ORF">P5673_024550</name>
</gene>
<dbReference type="SUPFAM" id="SSF57716">
    <property type="entry name" value="Glucocorticoid receptor-like (DNA-binding domain)"/>
    <property type="match status" value="1"/>
</dbReference>
<keyword evidence="2 5" id="KW-0863">Zinc-finger</keyword>
<reference evidence="8" key="2">
    <citation type="journal article" date="2023" name="Science">
        <title>Genomic signatures of disease resistance in endangered staghorn corals.</title>
        <authorList>
            <person name="Vollmer S.V."/>
            <person name="Selwyn J.D."/>
            <person name="Despard B.A."/>
            <person name="Roesel C.L."/>
        </authorList>
    </citation>
    <scope>NUCLEOTIDE SEQUENCE</scope>
    <source>
        <strain evidence="8">K2</strain>
    </source>
</reference>
<feature type="region of interest" description="Disordered" evidence="6">
    <location>
        <begin position="128"/>
        <end position="149"/>
    </location>
</feature>
<evidence type="ECO:0000256" key="3">
    <source>
        <dbReference type="ARBA" id="ARBA00022833"/>
    </source>
</evidence>
<reference evidence="8" key="1">
    <citation type="journal article" date="2023" name="G3 (Bethesda)">
        <title>Whole genome assembly and annotation of the endangered Caribbean coral Acropora cervicornis.</title>
        <authorList>
            <person name="Selwyn J.D."/>
            <person name="Vollmer S.V."/>
        </authorList>
    </citation>
    <scope>NUCLEOTIDE SEQUENCE</scope>
    <source>
        <strain evidence="8">K2</strain>
    </source>
</reference>
<feature type="domain" description="THAP-type" evidence="7">
    <location>
        <begin position="1"/>
        <end position="51"/>
    </location>
</feature>
<evidence type="ECO:0000256" key="1">
    <source>
        <dbReference type="ARBA" id="ARBA00022723"/>
    </source>
</evidence>
<dbReference type="GO" id="GO:0003677">
    <property type="term" value="F:DNA binding"/>
    <property type="evidence" value="ECO:0007669"/>
    <property type="project" value="UniProtKB-UniRule"/>
</dbReference>
<dbReference type="Proteomes" id="UP001249851">
    <property type="component" value="Unassembled WGS sequence"/>
</dbReference>
<accession>A0AAD9UY52</accession>
<evidence type="ECO:0000256" key="2">
    <source>
        <dbReference type="ARBA" id="ARBA00022771"/>
    </source>
</evidence>
<evidence type="ECO:0000313" key="8">
    <source>
        <dbReference type="EMBL" id="KAK2554191.1"/>
    </source>
</evidence>
<evidence type="ECO:0000259" key="7">
    <source>
        <dbReference type="PROSITE" id="PS50950"/>
    </source>
</evidence>
<protein>
    <recommendedName>
        <fullName evidence="7">THAP-type domain-containing protein</fullName>
    </recommendedName>
</protein>
<feature type="non-terminal residue" evidence="8">
    <location>
        <position position="1"/>
    </location>
</feature>
<evidence type="ECO:0000256" key="5">
    <source>
        <dbReference type="PROSITE-ProRule" id="PRU00309"/>
    </source>
</evidence>
<dbReference type="AlphaFoldDB" id="A0AAD9UY52"/>
<evidence type="ECO:0000256" key="6">
    <source>
        <dbReference type="SAM" id="MobiDB-lite"/>
    </source>
</evidence>
<keyword evidence="3" id="KW-0862">Zinc</keyword>
<dbReference type="Pfam" id="PF05485">
    <property type="entry name" value="THAP"/>
    <property type="match status" value="1"/>
</dbReference>
<proteinExistence type="predicted"/>
<keyword evidence="4 5" id="KW-0238">DNA-binding</keyword>